<dbReference type="Pfam" id="PF01416">
    <property type="entry name" value="PseudoU_synth_1"/>
    <property type="match status" value="1"/>
</dbReference>
<dbReference type="AlphaFoldDB" id="A0A1Z5JBV7"/>
<dbReference type="EMBL" id="BDSP01000041">
    <property type="protein sequence ID" value="GAX11372.1"/>
    <property type="molecule type" value="Genomic_DNA"/>
</dbReference>
<dbReference type="InterPro" id="IPR020103">
    <property type="entry name" value="PsdUridine_synth_cat_dom_sf"/>
</dbReference>
<dbReference type="GO" id="GO:0160147">
    <property type="term" value="F:tRNA pseudouridine(38-40) synthase activity"/>
    <property type="evidence" value="ECO:0007669"/>
    <property type="project" value="UniProtKB-EC"/>
</dbReference>
<keyword evidence="2 4" id="KW-0819">tRNA processing</keyword>
<evidence type="ECO:0000256" key="4">
    <source>
        <dbReference type="RuleBase" id="RU003792"/>
    </source>
</evidence>
<feature type="domain" description="Pseudouridine synthase I TruA alpha/beta" evidence="5">
    <location>
        <begin position="195"/>
        <end position="314"/>
    </location>
</feature>
<gene>
    <name evidence="6" type="ORF">FisN_22Lh042</name>
</gene>
<dbReference type="Proteomes" id="UP000198406">
    <property type="component" value="Unassembled WGS sequence"/>
</dbReference>
<dbReference type="InterPro" id="IPR020097">
    <property type="entry name" value="PsdUridine_synth_TruA_a/b_dom"/>
</dbReference>
<evidence type="ECO:0000256" key="1">
    <source>
        <dbReference type="ARBA" id="ARBA00009375"/>
    </source>
</evidence>
<evidence type="ECO:0000259" key="5">
    <source>
        <dbReference type="Pfam" id="PF01416"/>
    </source>
</evidence>
<dbReference type="PANTHER" id="PTHR11142">
    <property type="entry name" value="PSEUDOURIDYLATE SYNTHASE"/>
    <property type="match status" value="1"/>
</dbReference>
<dbReference type="Gene3D" id="3.30.70.660">
    <property type="entry name" value="Pseudouridine synthase I, catalytic domain, C-terminal subdomain"/>
    <property type="match status" value="1"/>
</dbReference>
<dbReference type="InterPro" id="IPR020094">
    <property type="entry name" value="TruA/RsuA/RluB/E/F_N"/>
</dbReference>
<comment type="catalytic activity">
    <reaction evidence="4">
        <text>uridine(38/39/40) in tRNA = pseudouridine(38/39/40) in tRNA</text>
        <dbReference type="Rhea" id="RHEA:22376"/>
        <dbReference type="Rhea" id="RHEA-COMP:10085"/>
        <dbReference type="Rhea" id="RHEA-COMP:10087"/>
        <dbReference type="ChEBI" id="CHEBI:65314"/>
        <dbReference type="ChEBI" id="CHEBI:65315"/>
        <dbReference type="EC" id="5.4.99.12"/>
    </reaction>
</comment>
<sequence length="320" mass="37025">MAAVRGGFQRYLLSLQYHGSSFLGFSYQGEQHRTVEGCVRQALQSLAGTTWENLQVSSRTDRGVHALKNTFHVDLRHQKWTCEQIHRGLNFYLQRLHEREEGKRRLLRERIDRDVRILRVMEAPQQMPNPWAQQDPTQPLLVDWNARFSATQRTYVYRIIHSHDGDLDWMVPFEWDRAWRIHSQNPLNIEAMQQAADMLVGEHDFSSFRGKGCQRISPIVNLSAVRVNARDLNDFEPLLWGTTIDKSSRCQLITIQFEGNSFVYRQVRNLTGCLVQVGKGRLRPHDIPSLMAARNRALAPGMAPPHGLFLVDVQHQGIRI</sequence>
<dbReference type="InterPro" id="IPR020095">
    <property type="entry name" value="PsdUridine_synth_TruA_C"/>
</dbReference>
<evidence type="ECO:0000313" key="7">
    <source>
        <dbReference type="Proteomes" id="UP000198406"/>
    </source>
</evidence>
<dbReference type="InterPro" id="IPR001406">
    <property type="entry name" value="PsdUridine_synth_TruA"/>
</dbReference>
<dbReference type="SUPFAM" id="SSF55120">
    <property type="entry name" value="Pseudouridine synthase"/>
    <property type="match status" value="1"/>
</dbReference>
<protein>
    <recommendedName>
        <fullName evidence="4">tRNA pseudouridine synthase</fullName>
        <ecNumber evidence="4">5.4.99.12</ecNumber>
    </recommendedName>
</protein>
<keyword evidence="3 4" id="KW-0413">Isomerase</keyword>
<dbReference type="EC" id="5.4.99.12" evidence="4"/>
<accession>A0A1Z5JBV7</accession>
<organism evidence="6 7">
    <name type="scientific">Fistulifera solaris</name>
    <name type="common">Oleaginous diatom</name>
    <dbReference type="NCBI Taxonomy" id="1519565"/>
    <lineage>
        <taxon>Eukaryota</taxon>
        <taxon>Sar</taxon>
        <taxon>Stramenopiles</taxon>
        <taxon>Ochrophyta</taxon>
        <taxon>Bacillariophyta</taxon>
        <taxon>Bacillariophyceae</taxon>
        <taxon>Bacillariophycidae</taxon>
        <taxon>Naviculales</taxon>
        <taxon>Naviculaceae</taxon>
        <taxon>Fistulifera</taxon>
    </lineage>
</organism>
<dbReference type="GO" id="GO:0031119">
    <property type="term" value="P:tRNA pseudouridine synthesis"/>
    <property type="evidence" value="ECO:0007669"/>
    <property type="project" value="TreeGrafter"/>
</dbReference>
<evidence type="ECO:0000256" key="3">
    <source>
        <dbReference type="ARBA" id="ARBA00023235"/>
    </source>
</evidence>
<comment type="similarity">
    <text evidence="1 4">Belongs to the tRNA pseudouridine synthase TruA family.</text>
</comment>
<evidence type="ECO:0000313" key="6">
    <source>
        <dbReference type="EMBL" id="GAX11372.1"/>
    </source>
</evidence>
<proteinExistence type="inferred from homology"/>
<dbReference type="HAMAP" id="MF_00171">
    <property type="entry name" value="TruA"/>
    <property type="match status" value="1"/>
</dbReference>
<comment type="caution">
    <text evidence="6">The sequence shown here is derived from an EMBL/GenBank/DDBJ whole genome shotgun (WGS) entry which is preliminary data.</text>
</comment>
<dbReference type="CDD" id="cd02570">
    <property type="entry name" value="PseudoU_synth_EcTruA"/>
    <property type="match status" value="1"/>
</dbReference>
<keyword evidence="7" id="KW-1185">Reference proteome</keyword>
<dbReference type="Gene3D" id="3.30.70.580">
    <property type="entry name" value="Pseudouridine synthase I, catalytic domain, N-terminal subdomain"/>
    <property type="match status" value="1"/>
</dbReference>
<evidence type="ECO:0000256" key="2">
    <source>
        <dbReference type="ARBA" id="ARBA00022694"/>
    </source>
</evidence>
<dbReference type="OrthoDB" id="271910at2759"/>
<reference evidence="6 7" key="1">
    <citation type="journal article" date="2015" name="Plant Cell">
        <title>Oil accumulation by the oleaginous diatom Fistulifera solaris as revealed by the genome and transcriptome.</title>
        <authorList>
            <person name="Tanaka T."/>
            <person name="Maeda Y."/>
            <person name="Veluchamy A."/>
            <person name="Tanaka M."/>
            <person name="Abida H."/>
            <person name="Marechal E."/>
            <person name="Bowler C."/>
            <person name="Muto M."/>
            <person name="Sunaga Y."/>
            <person name="Tanaka M."/>
            <person name="Yoshino T."/>
            <person name="Taniguchi T."/>
            <person name="Fukuda Y."/>
            <person name="Nemoto M."/>
            <person name="Matsumoto M."/>
            <person name="Wong P.S."/>
            <person name="Aburatani S."/>
            <person name="Fujibuchi W."/>
        </authorList>
    </citation>
    <scope>NUCLEOTIDE SEQUENCE [LARGE SCALE GENOMIC DNA]</scope>
    <source>
        <strain evidence="6 7">JPCC DA0580</strain>
    </source>
</reference>
<dbReference type="InParanoid" id="A0A1Z5JBV7"/>
<name>A0A1Z5JBV7_FISSO</name>
<dbReference type="GO" id="GO:0003723">
    <property type="term" value="F:RNA binding"/>
    <property type="evidence" value="ECO:0007669"/>
    <property type="project" value="InterPro"/>
</dbReference>
<dbReference type="PANTHER" id="PTHR11142:SF0">
    <property type="entry name" value="TRNA PSEUDOURIDINE SYNTHASE-LIKE 1"/>
    <property type="match status" value="1"/>
</dbReference>